<dbReference type="GeneID" id="82443921"/>
<name>A0AAW5N5W4_9BACT</name>
<dbReference type="Proteomes" id="UP001204579">
    <property type="component" value="Unassembled WGS sequence"/>
</dbReference>
<protein>
    <submittedName>
        <fullName evidence="1">DUF4249 domain-containing protein</fullName>
    </submittedName>
</protein>
<gene>
    <name evidence="1" type="ORF">NW209_09015</name>
</gene>
<sequence length="327" mass="37207">MEKFLSGIFVFVTVILLPSCTYYFQLDDVAESPKLVMYSYPGSGDTTIVRLSRSLPVSAKGAIVSGLRSPDIRCTVNGTPVSLQWTADSLPGVPAGSHYLVTAYRDGDCVEFTASVEGLKAVSAATVIPVSFPLLSVEMKRKSSEPSTLQFLIRFKDEASRTDYYAVKIEKKLMYWKNGVYSEERYLMALDLKDEPLLDTFSGLDEMLLPDKEFYQNLYFWDDEKIQGKEYTLRLNTSYGADYETDYEWGEEKEHVVCKKQYRISLYSLSEECYRYLKSLNDQHSNQLTSSELAPIRPTYTNVRNGLGLVGGCRLMQTDWMDNLKED</sequence>
<keyword evidence="2" id="KW-1185">Reference proteome</keyword>
<organism evidence="1 2">
    <name type="scientific">Phocaeicola barnesiae</name>
    <dbReference type="NCBI Taxonomy" id="376804"/>
    <lineage>
        <taxon>Bacteria</taxon>
        <taxon>Pseudomonadati</taxon>
        <taxon>Bacteroidota</taxon>
        <taxon>Bacteroidia</taxon>
        <taxon>Bacteroidales</taxon>
        <taxon>Bacteroidaceae</taxon>
        <taxon>Phocaeicola</taxon>
    </lineage>
</organism>
<dbReference type="EMBL" id="JANRHJ010000009">
    <property type="protein sequence ID" value="MCR8874150.1"/>
    <property type="molecule type" value="Genomic_DNA"/>
</dbReference>
<dbReference type="Pfam" id="PF14054">
    <property type="entry name" value="DUF4249"/>
    <property type="match status" value="1"/>
</dbReference>
<evidence type="ECO:0000313" key="2">
    <source>
        <dbReference type="Proteomes" id="UP001204579"/>
    </source>
</evidence>
<accession>A0AAW5N5W4</accession>
<reference evidence="1 2" key="1">
    <citation type="submission" date="2022-08" db="EMBL/GenBank/DDBJ databases">
        <authorList>
            <person name="Zeman M."/>
            <person name="Kubasova T."/>
        </authorList>
    </citation>
    <scope>NUCLEOTIDE SEQUENCE [LARGE SCALE GENOMIC DNA]</scope>
    <source>
        <strain evidence="1 2">ET62</strain>
    </source>
</reference>
<dbReference type="InterPro" id="IPR025345">
    <property type="entry name" value="DUF4249"/>
</dbReference>
<dbReference type="RefSeq" id="WP_018711517.1">
    <property type="nucleotide sequence ID" value="NZ_CAUBSI010000029.1"/>
</dbReference>
<proteinExistence type="predicted"/>
<evidence type="ECO:0000313" key="1">
    <source>
        <dbReference type="EMBL" id="MCR8874150.1"/>
    </source>
</evidence>
<dbReference type="AlphaFoldDB" id="A0AAW5N5W4"/>
<comment type="caution">
    <text evidence="1">The sequence shown here is derived from an EMBL/GenBank/DDBJ whole genome shotgun (WGS) entry which is preliminary data.</text>
</comment>